<evidence type="ECO:0000313" key="1">
    <source>
        <dbReference type="EMBL" id="MBF8378776.1"/>
    </source>
</evidence>
<evidence type="ECO:0000313" key="2">
    <source>
        <dbReference type="Proteomes" id="UP000642910"/>
    </source>
</evidence>
<accession>A0ABS0F652</accession>
<sequence length="90" mass="9994">MYVRCHVPAWEDAMFAAIRDVLLRACEASQISEARYEAALSRLYSALDGERIPEHAVVVDVRGAERDGPCVIGLQGEDQREERAGHAALR</sequence>
<dbReference type="RefSeq" id="WP_067848328.1">
    <property type="nucleotide sequence ID" value="NZ_JADPKZ010000047.1"/>
</dbReference>
<dbReference type="EMBL" id="JADPKZ010000047">
    <property type="protein sequence ID" value="MBF8378776.1"/>
    <property type="molecule type" value="Genomic_DNA"/>
</dbReference>
<reference evidence="1 2" key="1">
    <citation type="submission" date="2020-11" db="EMBL/GenBank/DDBJ databases">
        <title>Genomic insight of Alicyclobacillus mali FL 18 reveals a new arsenic-resistant strain, with potential in environmental biotechnology.</title>
        <authorList>
            <person name="Fiorentino G."/>
            <person name="Gallo G."/>
            <person name="Aulitto M."/>
        </authorList>
    </citation>
    <scope>NUCLEOTIDE SEQUENCE [LARGE SCALE GENOMIC DNA]</scope>
    <source>
        <strain evidence="1 2">FL 18</strain>
    </source>
</reference>
<proteinExistence type="predicted"/>
<protein>
    <submittedName>
        <fullName evidence="1">Uncharacterized protein</fullName>
    </submittedName>
</protein>
<gene>
    <name evidence="1" type="ORF">IW967_13025</name>
</gene>
<dbReference type="Proteomes" id="UP000642910">
    <property type="component" value="Unassembled WGS sequence"/>
</dbReference>
<keyword evidence="2" id="KW-1185">Reference proteome</keyword>
<name>A0ABS0F652_9BACL</name>
<comment type="caution">
    <text evidence="1">The sequence shown here is derived from an EMBL/GenBank/DDBJ whole genome shotgun (WGS) entry which is preliminary data.</text>
</comment>
<organism evidence="1 2">
    <name type="scientific">Alicyclobacillus mali</name>
    <name type="common">ex Roth et al. 2021</name>
    <dbReference type="NCBI Taxonomy" id="1123961"/>
    <lineage>
        <taxon>Bacteria</taxon>
        <taxon>Bacillati</taxon>
        <taxon>Bacillota</taxon>
        <taxon>Bacilli</taxon>
        <taxon>Bacillales</taxon>
        <taxon>Alicyclobacillaceae</taxon>
        <taxon>Alicyclobacillus</taxon>
    </lineage>
</organism>